<feature type="domain" description="Orc1-like AAA ATPase" evidence="1">
    <location>
        <begin position="51"/>
        <end position="195"/>
    </location>
</feature>
<dbReference type="InterPro" id="IPR056808">
    <property type="entry name" value="HTH_AAA"/>
</dbReference>
<feature type="domain" description="AAA protein C-terminal winged helix" evidence="2">
    <location>
        <begin position="299"/>
        <end position="426"/>
    </location>
</feature>
<dbReference type="InterPro" id="IPR041664">
    <property type="entry name" value="AAA_16"/>
</dbReference>
<dbReference type="EMBL" id="JADCUA010000016">
    <property type="protein sequence ID" value="KAH9834016.1"/>
    <property type="molecule type" value="Genomic_DNA"/>
</dbReference>
<keyword evidence="4" id="KW-1185">Reference proteome</keyword>
<name>A0ABQ8K9G8_9APHY</name>
<protein>
    <recommendedName>
        <fullName evidence="5">Orc1-like AAA ATPase domain-containing protein</fullName>
    </recommendedName>
</protein>
<evidence type="ECO:0000259" key="1">
    <source>
        <dbReference type="Pfam" id="PF13191"/>
    </source>
</evidence>
<dbReference type="RefSeq" id="XP_047776672.1">
    <property type="nucleotide sequence ID" value="XM_047916655.1"/>
</dbReference>
<dbReference type="Proteomes" id="UP000814176">
    <property type="component" value="Unassembled WGS sequence"/>
</dbReference>
<dbReference type="SUPFAM" id="SSF52540">
    <property type="entry name" value="P-loop containing nucleoside triphosphate hydrolases"/>
    <property type="match status" value="1"/>
</dbReference>
<sequence>MFPGTSRTFSTSPQIELAFARGYDPALELASNPRKQHEARDEYVPWAQHVRRREQTLLDRIIKGAEIGQYYLLLGPKGTGKGTMILDAMQAVEAEGVAICDAHPDLEVFRLRLGKALNYEFNEDTQTSLFQRRDPREAGPCLDIERALNKLEKVALRHARRTGRPLVLILNNIQFFRNDDGGRQMLLQMQQRAETWAAAGILTMVFSSDDFWPFLVMRKIASRMQVVTVSDLSFKDALRASAQMRLNAKIPTDPEDLHDTVSIVGGRLSYLSRVSKYANMREHARHMLAVEKAWLLSLVGLIPDCDDDVMDEQKWSSCSWLLLREFVKQRREDERKRTEALASGELSPEDLDELPLPKISYHKCRQIMTRADFLEDLDRANVIAIDMHHDVMPDSVLLLQAAQEVVEEEGFDDLLDSVRNRVDEIESLHRTRELTVCFTVGQCTGRVFSFCMCPGR</sequence>
<evidence type="ECO:0008006" key="5">
    <source>
        <dbReference type="Google" id="ProtNLM"/>
    </source>
</evidence>
<dbReference type="Gene3D" id="3.40.50.300">
    <property type="entry name" value="P-loop containing nucleotide triphosphate hydrolases"/>
    <property type="match status" value="1"/>
</dbReference>
<dbReference type="PANTHER" id="PTHR36168:SF1">
    <property type="entry name" value="ORC1-LIKE AAA ATPASE DOMAIN-CONTAINING PROTEIN"/>
    <property type="match status" value="1"/>
</dbReference>
<dbReference type="Pfam" id="PF24913">
    <property type="entry name" value="WHD_AAA_fung"/>
    <property type="match status" value="1"/>
</dbReference>
<evidence type="ECO:0000313" key="4">
    <source>
        <dbReference type="Proteomes" id="UP000814176"/>
    </source>
</evidence>
<evidence type="ECO:0000259" key="2">
    <source>
        <dbReference type="Pfam" id="PF24913"/>
    </source>
</evidence>
<comment type="caution">
    <text evidence="3">The sequence shown here is derived from an EMBL/GenBank/DDBJ whole genome shotgun (WGS) entry which is preliminary data.</text>
</comment>
<dbReference type="InterPro" id="IPR027417">
    <property type="entry name" value="P-loop_NTPase"/>
</dbReference>
<dbReference type="GeneID" id="71997387"/>
<evidence type="ECO:0000313" key="3">
    <source>
        <dbReference type="EMBL" id="KAH9834016.1"/>
    </source>
</evidence>
<dbReference type="Pfam" id="PF13191">
    <property type="entry name" value="AAA_16"/>
    <property type="match status" value="1"/>
</dbReference>
<reference evidence="3 4" key="1">
    <citation type="journal article" date="2021" name="Environ. Microbiol.">
        <title>Gene family expansions and transcriptome signatures uncover fungal adaptations to wood decay.</title>
        <authorList>
            <person name="Hage H."/>
            <person name="Miyauchi S."/>
            <person name="Viragh M."/>
            <person name="Drula E."/>
            <person name="Min B."/>
            <person name="Chaduli D."/>
            <person name="Navarro D."/>
            <person name="Favel A."/>
            <person name="Norest M."/>
            <person name="Lesage-Meessen L."/>
            <person name="Balint B."/>
            <person name="Merenyi Z."/>
            <person name="de Eugenio L."/>
            <person name="Morin E."/>
            <person name="Martinez A.T."/>
            <person name="Baldrian P."/>
            <person name="Stursova M."/>
            <person name="Martinez M.J."/>
            <person name="Novotny C."/>
            <person name="Magnuson J.K."/>
            <person name="Spatafora J.W."/>
            <person name="Maurice S."/>
            <person name="Pangilinan J."/>
            <person name="Andreopoulos W."/>
            <person name="LaButti K."/>
            <person name="Hundley H."/>
            <person name="Na H."/>
            <person name="Kuo A."/>
            <person name="Barry K."/>
            <person name="Lipzen A."/>
            <person name="Henrissat B."/>
            <person name="Riley R."/>
            <person name="Ahrendt S."/>
            <person name="Nagy L.G."/>
            <person name="Grigoriev I.V."/>
            <person name="Martin F."/>
            <person name="Rosso M.N."/>
        </authorList>
    </citation>
    <scope>NUCLEOTIDE SEQUENCE [LARGE SCALE GENOMIC DNA]</scope>
    <source>
        <strain evidence="3 4">CIRM-BRFM 1785</strain>
    </source>
</reference>
<accession>A0ABQ8K9G8</accession>
<organism evidence="3 4">
    <name type="scientific">Rhodofomes roseus</name>
    <dbReference type="NCBI Taxonomy" id="34475"/>
    <lineage>
        <taxon>Eukaryota</taxon>
        <taxon>Fungi</taxon>
        <taxon>Dikarya</taxon>
        <taxon>Basidiomycota</taxon>
        <taxon>Agaricomycotina</taxon>
        <taxon>Agaricomycetes</taxon>
        <taxon>Polyporales</taxon>
        <taxon>Rhodofomes</taxon>
    </lineage>
</organism>
<gene>
    <name evidence="3" type="ORF">C8Q71DRAFT_156250</name>
</gene>
<proteinExistence type="predicted"/>
<dbReference type="PANTHER" id="PTHR36168">
    <property type="entry name" value="CHROMOSOME 1, WHOLE GENOME SHOTGUN SEQUENCE"/>
    <property type="match status" value="1"/>
</dbReference>